<evidence type="ECO:0000313" key="7">
    <source>
        <dbReference type="Proteomes" id="UP000187404"/>
    </source>
</evidence>
<dbReference type="RefSeq" id="WP_075712573.1">
    <property type="nucleotide sequence ID" value="NZ_MJIE01000001.1"/>
</dbReference>
<keyword evidence="2 4" id="KW-0238">DNA-binding</keyword>
<evidence type="ECO:0000313" key="6">
    <source>
        <dbReference type="EMBL" id="OLR55581.1"/>
    </source>
</evidence>
<dbReference type="AlphaFoldDB" id="A0A1Q9JHH6"/>
<dbReference type="Pfam" id="PF00440">
    <property type="entry name" value="TetR_N"/>
    <property type="match status" value="1"/>
</dbReference>
<name>A0A1Q9JHH6_9FIRM</name>
<dbReference type="InterPro" id="IPR036271">
    <property type="entry name" value="Tet_transcr_reg_TetR-rel_C_sf"/>
</dbReference>
<dbReference type="SUPFAM" id="SSF48498">
    <property type="entry name" value="Tetracyclin repressor-like, C-terminal domain"/>
    <property type="match status" value="1"/>
</dbReference>
<dbReference type="Gene3D" id="1.10.357.10">
    <property type="entry name" value="Tetracycline Repressor, domain 2"/>
    <property type="match status" value="1"/>
</dbReference>
<dbReference type="OrthoDB" id="9785164at2"/>
<dbReference type="SUPFAM" id="SSF46689">
    <property type="entry name" value="Homeodomain-like"/>
    <property type="match status" value="1"/>
</dbReference>
<evidence type="ECO:0000259" key="5">
    <source>
        <dbReference type="PROSITE" id="PS50977"/>
    </source>
</evidence>
<proteinExistence type="predicted"/>
<feature type="DNA-binding region" description="H-T-H motif" evidence="4">
    <location>
        <begin position="30"/>
        <end position="49"/>
    </location>
</feature>
<dbReference type="PANTHER" id="PTHR30055:SF234">
    <property type="entry name" value="HTH-TYPE TRANSCRIPTIONAL REGULATOR BETI"/>
    <property type="match status" value="1"/>
</dbReference>
<organism evidence="6 7">
    <name type="scientific">Hornefia porci</name>
    <dbReference type="NCBI Taxonomy" id="2652292"/>
    <lineage>
        <taxon>Bacteria</taxon>
        <taxon>Bacillati</taxon>
        <taxon>Bacillota</taxon>
        <taxon>Clostridia</taxon>
        <taxon>Peptostreptococcales</taxon>
        <taxon>Anaerovoracaceae</taxon>
        <taxon>Hornefia</taxon>
    </lineage>
</organism>
<dbReference type="Proteomes" id="UP000187404">
    <property type="component" value="Unassembled WGS sequence"/>
</dbReference>
<accession>A0A1Q9JHH6</accession>
<protein>
    <submittedName>
        <fullName evidence="6">TetR family transcriptional regulator</fullName>
    </submittedName>
</protein>
<dbReference type="PANTHER" id="PTHR30055">
    <property type="entry name" value="HTH-TYPE TRANSCRIPTIONAL REGULATOR RUTR"/>
    <property type="match status" value="1"/>
</dbReference>
<evidence type="ECO:0000256" key="1">
    <source>
        <dbReference type="ARBA" id="ARBA00023015"/>
    </source>
</evidence>
<comment type="caution">
    <text evidence="6">The sequence shown here is derived from an EMBL/GenBank/DDBJ whole genome shotgun (WGS) entry which is preliminary data.</text>
</comment>
<dbReference type="GO" id="GO:0003700">
    <property type="term" value="F:DNA-binding transcription factor activity"/>
    <property type="evidence" value="ECO:0007669"/>
    <property type="project" value="TreeGrafter"/>
</dbReference>
<dbReference type="EMBL" id="MJIE01000001">
    <property type="protein sequence ID" value="OLR55581.1"/>
    <property type="molecule type" value="Genomic_DNA"/>
</dbReference>
<dbReference type="InterPro" id="IPR050109">
    <property type="entry name" value="HTH-type_TetR-like_transc_reg"/>
</dbReference>
<feature type="domain" description="HTH tetR-type" evidence="5">
    <location>
        <begin position="7"/>
        <end position="67"/>
    </location>
</feature>
<dbReference type="InterPro" id="IPR009057">
    <property type="entry name" value="Homeodomain-like_sf"/>
</dbReference>
<dbReference type="GO" id="GO:0000976">
    <property type="term" value="F:transcription cis-regulatory region binding"/>
    <property type="evidence" value="ECO:0007669"/>
    <property type="project" value="TreeGrafter"/>
</dbReference>
<evidence type="ECO:0000256" key="3">
    <source>
        <dbReference type="ARBA" id="ARBA00023163"/>
    </source>
</evidence>
<reference evidence="6 7" key="1">
    <citation type="journal article" date="2016" name="Appl. Environ. Microbiol.">
        <title>Function and Phylogeny of Bacterial Butyryl Coenzyme A:Acetate Transferases and Their Diversity in the Proximal Colon of Swine.</title>
        <authorList>
            <person name="Trachsel J."/>
            <person name="Bayles D.O."/>
            <person name="Looft T."/>
            <person name="Levine U.Y."/>
            <person name="Allen H.K."/>
        </authorList>
    </citation>
    <scope>NUCLEOTIDE SEQUENCE [LARGE SCALE GENOMIC DNA]</scope>
    <source>
        <strain evidence="6 7">68-3-10</strain>
    </source>
</reference>
<dbReference type="PRINTS" id="PR00455">
    <property type="entry name" value="HTHTETR"/>
</dbReference>
<keyword evidence="3" id="KW-0804">Transcription</keyword>
<dbReference type="PROSITE" id="PS50977">
    <property type="entry name" value="HTH_TETR_2"/>
    <property type="match status" value="1"/>
</dbReference>
<gene>
    <name evidence="6" type="ORF">BHK98_05595</name>
</gene>
<dbReference type="InterPro" id="IPR001647">
    <property type="entry name" value="HTH_TetR"/>
</dbReference>
<sequence>MNQSAKRQTKAKIVSAAWKLFYQNGYDDTTIDDIVEASGTSKGSFYHYFRTKDDLLASLSYLFDDKYTELDSTMDPALTPLEKLIFMNRELFLMIENTVPVTLLCQLFSTQLITKGERHMLDPDRVYYRRLRQIVMEGQKDLLFRADLSVNDIMKAYAMFERGMMYDWCLSSGSYSLCQYSQQILPLFLKSLCRQA</sequence>
<keyword evidence="1" id="KW-0805">Transcription regulation</keyword>
<evidence type="ECO:0000256" key="2">
    <source>
        <dbReference type="ARBA" id="ARBA00023125"/>
    </source>
</evidence>
<keyword evidence="7" id="KW-1185">Reference proteome</keyword>
<dbReference type="STRING" id="1261640.BHK98_05595"/>
<evidence type="ECO:0000256" key="4">
    <source>
        <dbReference type="PROSITE-ProRule" id="PRU00335"/>
    </source>
</evidence>